<comment type="caution">
    <text evidence="1">The sequence shown here is derived from an EMBL/GenBank/DDBJ whole genome shotgun (WGS) entry which is preliminary data.</text>
</comment>
<organism evidence="1 2">
    <name type="scientific">Piscinibacter aquaticus</name>
    <dbReference type="NCBI Taxonomy" id="392597"/>
    <lineage>
        <taxon>Bacteria</taxon>
        <taxon>Pseudomonadati</taxon>
        <taxon>Pseudomonadota</taxon>
        <taxon>Betaproteobacteria</taxon>
        <taxon>Burkholderiales</taxon>
        <taxon>Sphaerotilaceae</taxon>
        <taxon>Piscinibacter</taxon>
    </lineage>
</organism>
<evidence type="ECO:0008006" key="3">
    <source>
        <dbReference type="Google" id="ProtNLM"/>
    </source>
</evidence>
<gene>
    <name evidence="1" type="ORF">FSC37_05985</name>
</gene>
<keyword evidence="2" id="KW-1185">Reference proteome</keyword>
<reference evidence="1 2" key="1">
    <citation type="submission" date="2019-08" db="EMBL/GenBank/DDBJ databases">
        <authorList>
            <person name="Khan S.A."/>
            <person name="Jeon C.O."/>
            <person name="Jeong S.E."/>
        </authorList>
    </citation>
    <scope>NUCLEOTIDE SEQUENCE [LARGE SCALE GENOMIC DNA]</scope>
    <source>
        <strain evidence="2">IMCC1728</strain>
    </source>
</reference>
<dbReference type="Proteomes" id="UP000321832">
    <property type="component" value="Unassembled WGS sequence"/>
</dbReference>
<name>A0A5C6TZR8_9BURK</name>
<evidence type="ECO:0000313" key="1">
    <source>
        <dbReference type="EMBL" id="TXC65750.1"/>
    </source>
</evidence>
<proteinExistence type="predicted"/>
<dbReference type="EMBL" id="VOPW01000001">
    <property type="protein sequence ID" value="TXC65750.1"/>
    <property type="molecule type" value="Genomic_DNA"/>
</dbReference>
<accession>A0A5C6TZR8</accession>
<dbReference type="AlphaFoldDB" id="A0A5C6TZR8"/>
<evidence type="ECO:0000313" key="2">
    <source>
        <dbReference type="Proteomes" id="UP000321832"/>
    </source>
</evidence>
<protein>
    <recommendedName>
        <fullName evidence="3">Prepilin-type N-terminal cleavage/methylation domain-containing protein</fullName>
    </recommendedName>
</protein>
<sequence length="213" mass="22879">MRTQQTGLSLVELMVGPALGLFVAAAALAAFAEQWREHRQATAAMRLMQELRSAGDVIARDLRRAGHWAAPAASAPNPYAAFAPQAAASDAASFAFSRDTTENHTLDGNEQFGLRLRRGVIELLLGTGNWQALTDAGTLVVTEFVVQPRIERVSLLDHCERPCPPGGSCEAAVEVRRIAVGITARAADDPSLVRRLDTLVRLRNDTLRGACPA</sequence>